<dbReference type="WBParaSite" id="PEQ_0000365901-mRNA-1">
    <property type="protein sequence ID" value="PEQ_0000365901-mRNA-1"/>
    <property type="gene ID" value="PEQ_0000365901"/>
</dbReference>
<dbReference type="Proteomes" id="UP000887564">
    <property type="component" value="Unplaced"/>
</dbReference>
<organism evidence="2 3">
    <name type="scientific">Parascaris equorum</name>
    <name type="common">Equine roundworm</name>
    <dbReference type="NCBI Taxonomy" id="6256"/>
    <lineage>
        <taxon>Eukaryota</taxon>
        <taxon>Metazoa</taxon>
        <taxon>Ecdysozoa</taxon>
        <taxon>Nematoda</taxon>
        <taxon>Chromadorea</taxon>
        <taxon>Rhabditida</taxon>
        <taxon>Spirurina</taxon>
        <taxon>Ascaridomorpha</taxon>
        <taxon>Ascaridoidea</taxon>
        <taxon>Ascarididae</taxon>
        <taxon>Parascaris</taxon>
    </lineage>
</organism>
<keyword evidence="2" id="KW-1185">Reference proteome</keyword>
<reference evidence="3" key="1">
    <citation type="submission" date="2022-11" db="UniProtKB">
        <authorList>
            <consortium name="WormBaseParasite"/>
        </authorList>
    </citation>
    <scope>IDENTIFICATION</scope>
</reference>
<evidence type="ECO:0000313" key="3">
    <source>
        <dbReference type="WBParaSite" id="PEQ_0000365901-mRNA-1"/>
    </source>
</evidence>
<proteinExistence type="predicted"/>
<keyword evidence="1" id="KW-0472">Membrane</keyword>
<keyword evidence="1" id="KW-1133">Transmembrane helix</keyword>
<accession>A0A914RP27</accession>
<feature type="transmembrane region" description="Helical" evidence="1">
    <location>
        <begin position="22"/>
        <end position="46"/>
    </location>
</feature>
<sequence>LSITTWIPGSSSLFHFQNHSSIILTEIVFATGVRSLFLFFIGVCNFEGKDINLRLKDL</sequence>
<evidence type="ECO:0000256" key="1">
    <source>
        <dbReference type="SAM" id="Phobius"/>
    </source>
</evidence>
<evidence type="ECO:0000313" key="2">
    <source>
        <dbReference type="Proteomes" id="UP000887564"/>
    </source>
</evidence>
<protein>
    <submittedName>
        <fullName evidence="3">Ovule protein</fullName>
    </submittedName>
</protein>
<name>A0A914RP27_PAREQ</name>
<dbReference type="AlphaFoldDB" id="A0A914RP27"/>
<keyword evidence="1" id="KW-0812">Transmembrane</keyword>